<evidence type="ECO:0000313" key="3">
    <source>
        <dbReference type="Proteomes" id="UP001299283"/>
    </source>
</evidence>
<dbReference type="PANTHER" id="PTHR43194">
    <property type="entry name" value="HYDROLASE ALPHA/BETA FOLD FAMILY"/>
    <property type="match status" value="1"/>
</dbReference>
<dbReference type="GO" id="GO:0016787">
    <property type="term" value="F:hydrolase activity"/>
    <property type="evidence" value="ECO:0007669"/>
    <property type="project" value="UniProtKB-KW"/>
</dbReference>
<dbReference type="Pfam" id="PF00561">
    <property type="entry name" value="Abhydrolase_1"/>
    <property type="match status" value="1"/>
</dbReference>
<keyword evidence="3" id="KW-1185">Reference proteome</keyword>
<feature type="domain" description="AB hydrolase-1" evidence="1">
    <location>
        <begin position="23"/>
        <end position="262"/>
    </location>
</feature>
<dbReference type="EMBL" id="JAYJJQ010000033">
    <property type="protein sequence ID" value="MEB3071706.1"/>
    <property type="molecule type" value="Genomic_DNA"/>
</dbReference>
<reference evidence="2 3" key="1">
    <citation type="submission" date="2023-12" db="EMBL/GenBank/DDBJ databases">
        <title>Description of new species of Mycobacterium terrae complex isolated from sewage at the Sao Paulo Zoological Park Foundation in Brazil.</title>
        <authorList>
            <person name="Romagnoli C.L."/>
            <person name="Conceicao E.C."/>
            <person name="Machado E."/>
            <person name="Barreto L.B.P.F."/>
            <person name="Sharma A."/>
            <person name="Silva N.M."/>
            <person name="Marques L.E."/>
            <person name="Juliana M.A."/>
            <person name="Lourenco M.C.S."/>
            <person name="Digiampietri L.A."/>
            <person name="Suffys P.N."/>
            <person name="Viana-Niero C."/>
        </authorList>
    </citation>
    <scope>NUCLEOTIDE SEQUENCE [LARGE SCALE GENOMIC DNA]</scope>
    <source>
        <strain evidence="2 3">MYC017</strain>
    </source>
</reference>
<sequence>MTLTGASGDLRADRWNGDGWRGALLMLHGGGQTRHSWDRAARLLAGDGWQVFTLDARGHGESAWAPDGDYSIDGFVADYLLVAAQVRDLCGMAVPPVVIGASLGGMTALVGEGEHGDTARALVLVDIAPRIEPSGAERVGVFMRSASGGFESLVEVADAVAAYQPQRTRPANHDNLRRNVRQAEDGRLYWHWDPAFLRFGDAARGEGFHHERLSEAARRVRVPTLLVRGGKSDMVSDDAVDELLQLIPAATVVDVAGAAHMVAGDDNAVFVEQMTGFLHALPAADRA</sequence>
<evidence type="ECO:0000259" key="1">
    <source>
        <dbReference type="Pfam" id="PF00561"/>
    </source>
</evidence>
<dbReference type="InterPro" id="IPR029058">
    <property type="entry name" value="AB_hydrolase_fold"/>
</dbReference>
<organism evidence="2 3">
    <name type="scientific">[Mycobacterium] vasticus</name>
    <dbReference type="NCBI Taxonomy" id="2875777"/>
    <lineage>
        <taxon>Bacteria</taxon>
        <taxon>Bacillati</taxon>
        <taxon>Actinomycetota</taxon>
        <taxon>Actinomycetes</taxon>
        <taxon>Mycobacteriales</taxon>
        <taxon>Mycobacteriaceae</taxon>
        <taxon>Mycolicibacter</taxon>
    </lineage>
</organism>
<dbReference type="InterPro" id="IPR050228">
    <property type="entry name" value="Carboxylesterase_BioH"/>
</dbReference>
<dbReference type="PANTHER" id="PTHR43194:SF2">
    <property type="entry name" value="PEROXISOMAL MEMBRANE PROTEIN LPX1"/>
    <property type="match status" value="1"/>
</dbReference>
<dbReference type="InterPro" id="IPR000073">
    <property type="entry name" value="AB_hydrolase_1"/>
</dbReference>
<keyword evidence="2" id="KW-0378">Hydrolase</keyword>
<accession>A0ABU5Z2T8</accession>
<name>A0ABU5Z2T8_9MYCO</name>
<dbReference type="Proteomes" id="UP001299283">
    <property type="component" value="Unassembled WGS sequence"/>
</dbReference>
<dbReference type="SUPFAM" id="SSF53474">
    <property type="entry name" value="alpha/beta-Hydrolases"/>
    <property type="match status" value="1"/>
</dbReference>
<proteinExistence type="predicted"/>
<evidence type="ECO:0000313" key="2">
    <source>
        <dbReference type="EMBL" id="MEB3071706.1"/>
    </source>
</evidence>
<dbReference type="Gene3D" id="3.40.50.1820">
    <property type="entry name" value="alpha/beta hydrolase"/>
    <property type="match status" value="1"/>
</dbReference>
<dbReference type="RefSeq" id="WP_329779721.1">
    <property type="nucleotide sequence ID" value="NZ_JAYJJQ010000033.1"/>
</dbReference>
<comment type="caution">
    <text evidence="2">The sequence shown here is derived from an EMBL/GenBank/DDBJ whole genome shotgun (WGS) entry which is preliminary data.</text>
</comment>
<gene>
    <name evidence="2" type="ORF">K5L39_21250</name>
</gene>
<protein>
    <submittedName>
        <fullName evidence="2">Alpha/beta fold hydrolase</fullName>
    </submittedName>
</protein>